<evidence type="ECO:0000256" key="2">
    <source>
        <dbReference type="ARBA" id="ARBA00023015"/>
    </source>
</evidence>
<dbReference type="SUPFAM" id="SSF88659">
    <property type="entry name" value="Sigma3 and sigma4 domains of RNA polymerase sigma factors"/>
    <property type="match status" value="1"/>
</dbReference>
<dbReference type="Gene3D" id="1.10.1740.10">
    <property type="match status" value="1"/>
</dbReference>
<keyword evidence="10" id="KW-1185">Reference proteome</keyword>
<dbReference type="InterPro" id="IPR014284">
    <property type="entry name" value="RNA_pol_sigma-70_dom"/>
</dbReference>
<dbReference type="InterPro" id="IPR013324">
    <property type="entry name" value="RNA_pol_sigma_r3/r4-like"/>
</dbReference>
<evidence type="ECO:0000256" key="3">
    <source>
        <dbReference type="ARBA" id="ARBA00023082"/>
    </source>
</evidence>
<dbReference type="PANTHER" id="PTHR43133">
    <property type="entry name" value="RNA POLYMERASE ECF-TYPE SIGMA FACTO"/>
    <property type="match status" value="1"/>
</dbReference>
<dbReference type="SUPFAM" id="SSF88946">
    <property type="entry name" value="Sigma2 domain of RNA polymerase sigma factors"/>
    <property type="match status" value="1"/>
</dbReference>
<comment type="caution">
    <text evidence="9">The sequence shown here is derived from an EMBL/GenBank/DDBJ whole genome shotgun (WGS) entry which is preliminary data.</text>
</comment>
<comment type="similarity">
    <text evidence="1 6">Belongs to the sigma-70 factor family. ECF subfamily.</text>
</comment>
<dbReference type="RefSeq" id="WP_187562761.1">
    <property type="nucleotide sequence ID" value="NZ_JACGWS010000008.1"/>
</dbReference>
<gene>
    <name evidence="9" type="ORF">H2O64_13635</name>
</gene>
<keyword evidence="4 6" id="KW-0238">DNA-binding</keyword>
<dbReference type="InterPro" id="IPR007627">
    <property type="entry name" value="RNA_pol_sigma70_r2"/>
</dbReference>
<organism evidence="9 10">
    <name type="scientific">Kordia aestuariivivens</name>
    <dbReference type="NCBI Taxonomy" id="2759037"/>
    <lineage>
        <taxon>Bacteria</taxon>
        <taxon>Pseudomonadati</taxon>
        <taxon>Bacteroidota</taxon>
        <taxon>Flavobacteriia</taxon>
        <taxon>Flavobacteriales</taxon>
        <taxon>Flavobacteriaceae</taxon>
        <taxon>Kordia</taxon>
    </lineage>
</organism>
<evidence type="ECO:0000256" key="5">
    <source>
        <dbReference type="ARBA" id="ARBA00023163"/>
    </source>
</evidence>
<dbReference type="Pfam" id="PF04542">
    <property type="entry name" value="Sigma70_r2"/>
    <property type="match status" value="1"/>
</dbReference>
<dbReference type="Pfam" id="PF08281">
    <property type="entry name" value="Sigma70_r4_2"/>
    <property type="match status" value="1"/>
</dbReference>
<name>A0ABR7QAV8_9FLAO</name>
<feature type="domain" description="RNA polymerase sigma-70 region 2" evidence="7">
    <location>
        <begin position="20"/>
        <end position="86"/>
    </location>
</feature>
<accession>A0ABR7QAV8</accession>
<dbReference type="InterPro" id="IPR039425">
    <property type="entry name" value="RNA_pol_sigma-70-like"/>
</dbReference>
<protein>
    <recommendedName>
        <fullName evidence="6">RNA polymerase sigma factor</fullName>
    </recommendedName>
</protein>
<dbReference type="PROSITE" id="PS01063">
    <property type="entry name" value="SIGMA70_ECF"/>
    <property type="match status" value="1"/>
</dbReference>
<dbReference type="EMBL" id="JACGWS010000008">
    <property type="protein sequence ID" value="MBC8755712.1"/>
    <property type="molecule type" value="Genomic_DNA"/>
</dbReference>
<dbReference type="InterPro" id="IPR013249">
    <property type="entry name" value="RNA_pol_sigma70_r4_t2"/>
</dbReference>
<reference evidence="9 10" key="1">
    <citation type="submission" date="2020-07" db="EMBL/GenBank/DDBJ databases">
        <title>Description of Kordia aestuariivivens sp. nov., isolated from a tidal flat.</title>
        <authorList>
            <person name="Park S."/>
            <person name="Yoon J.-H."/>
        </authorList>
    </citation>
    <scope>NUCLEOTIDE SEQUENCE [LARGE SCALE GENOMIC DNA]</scope>
    <source>
        <strain evidence="9 10">YSTF-M3</strain>
    </source>
</reference>
<dbReference type="Gene3D" id="1.10.10.10">
    <property type="entry name" value="Winged helix-like DNA-binding domain superfamily/Winged helix DNA-binding domain"/>
    <property type="match status" value="1"/>
</dbReference>
<feature type="domain" description="RNA polymerase sigma factor 70 region 4 type 2" evidence="8">
    <location>
        <begin position="119"/>
        <end position="167"/>
    </location>
</feature>
<dbReference type="InterPro" id="IPR036388">
    <property type="entry name" value="WH-like_DNA-bd_sf"/>
</dbReference>
<proteinExistence type="inferred from homology"/>
<dbReference type="InterPro" id="IPR013325">
    <property type="entry name" value="RNA_pol_sigma_r2"/>
</dbReference>
<sequence length="189" mass="22547">MDDIYIQKVLDGNQDAFRFLIKKYKDLSYSYAMSIVKDEFIAQEVLQTSFIKAYTKLNTFKKNSKFSTWLYRIVVNEAFKVLNKRKKDFLVYEENTESNEVGIDDMIFKTDVEYQQYYINEALKKLGAKESLALRLFYLEEHTINEITDITGWNKTNIKVLLHRGRNNMKKILTMHDKNNKQTFGEWMN</sequence>
<evidence type="ECO:0000256" key="6">
    <source>
        <dbReference type="RuleBase" id="RU000716"/>
    </source>
</evidence>
<evidence type="ECO:0000259" key="7">
    <source>
        <dbReference type="Pfam" id="PF04542"/>
    </source>
</evidence>
<dbReference type="NCBIfam" id="TIGR02937">
    <property type="entry name" value="sigma70-ECF"/>
    <property type="match status" value="1"/>
</dbReference>
<dbReference type="InterPro" id="IPR000838">
    <property type="entry name" value="RNA_pol_sigma70_ECF_CS"/>
</dbReference>
<keyword evidence="5 6" id="KW-0804">Transcription</keyword>
<dbReference type="PANTHER" id="PTHR43133:SF51">
    <property type="entry name" value="RNA POLYMERASE SIGMA FACTOR"/>
    <property type="match status" value="1"/>
</dbReference>
<dbReference type="Proteomes" id="UP000619238">
    <property type="component" value="Unassembled WGS sequence"/>
</dbReference>
<evidence type="ECO:0000256" key="4">
    <source>
        <dbReference type="ARBA" id="ARBA00023125"/>
    </source>
</evidence>
<evidence type="ECO:0000313" key="9">
    <source>
        <dbReference type="EMBL" id="MBC8755712.1"/>
    </source>
</evidence>
<keyword evidence="2 6" id="KW-0805">Transcription regulation</keyword>
<keyword evidence="3 6" id="KW-0731">Sigma factor</keyword>
<evidence type="ECO:0000259" key="8">
    <source>
        <dbReference type="Pfam" id="PF08281"/>
    </source>
</evidence>
<evidence type="ECO:0000313" key="10">
    <source>
        <dbReference type="Proteomes" id="UP000619238"/>
    </source>
</evidence>
<evidence type="ECO:0000256" key="1">
    <source>
        <dbReference type="ARBA" id="ARBA00010641"/>
    </source>
</evidence>